<feature type="region of interest" description="Disordered" evidence="1">
    <location>
        <begin position="53"/>
        <end position="92"/>
    </location>
</feature>
<accession>A0A3S0QL80</accession>
<feature type="compositionally biased region" description="Basic and acidic residues" evidence="1">
    <location>
        <begin position="65"/>
        <end position="78"/>
    </location>
</feature>
<keyword evidence="2" id="KW-0812">Transmembrane</keyword>
<keyword evidence="2" id="KW-1133">Transmembrane helix</keyword>
<dbReference type="Pfam" id="PF16118">
    <property type="entry name" value="DUF4834"/>
    <property type="match status" value="1"/>
</dbReference>
<evidence type="ECO:0000313" key="4">
    <source>
        <dbReference type="Proteomes" id="UP000282184"/>
    </source>
</evidence>
<comment type="caution">
    <text evidence="3">The sequence shown here is derived from an EMBL/GenBank/DDBJ whole genome shotgun (WGS) entry which is preliminary data.</text>
</comment>
<evidence type="ECO:0000256" key="1">
    <source>
        <dbReference type="SAM" id="MobiDB-lite"/>
    </source>
</evidence>
<keyword evidence="2" id="KW-0472">Membrane</keyword>
<protein>
    <submittedName>
        <fullName evidence="3">DUF4834 family protein</fullName>
    </submittedName>
</protein>
<dbReference type="OrthoDB" id="840298at2"/>
<proteinExistence type="predicted"/>
<gene>
    <name evidence="3" type="ORF">EJV47_02210</name>
</gene>
<feature type="transmembrane region" description="Helical" evidence="2">
    <location>
        <begin position="6"/>
        <end position="29"/>
    </location>
</feature>
<organism evidence="3 4">
    <name type="scientific">Hymenobacter gummosus</name>
    <dbReference type="NCBI Taxonomy" id="1776032"/>
    <lineage>
        <taxon>Bacteria</taxon>
        <taxon>Pseudomonadati</taxon>
        <taxon>Bacteroidota</taxon>
        <taxon>Cytophagia</taxon>
        <taxon>Cytophagales</taxon>
        <taxon>Hymenobacteraceae</taxon>
        <taxon>Hymenobacter</taxon>
    </lineage>
</organism>
<reference evidence="3 4" key="1">
    <citation type="submission" date="2018-12" db="EMBL/GenBank/DDBJ databases">
        <title>Hymenobacter gummosus sp. nov., isolated from a spring.</title>
        <authorList>
            <person name="Nie L."/>
        </authorList>
    </citation>
    <scope>NUCLEOTIDE SEQUENCE [LARGE SCALE GENOMIC DNA]</scope>
    <source>
        <strain evidence="3 4">KCTC 52166</strain>
    </source>
</reference>
<keyword evidence="4" id="KW-1185">Reference proteome</keyword>
<dbReference type="AlphaFoldDB" id="A0A3S0QL80"/>
<dbReference type="RefSeq" id="WP_126691503.1">
    <property type="nucleotide sequence ID" value="NZ_RXOF01000001.1"/>
</dbReference>
<sequence>MSFLSFLLVSFLIFWVLRLVLPALLRWALTAFVRKQMRTGGIPFGAASNPFESNANPFAGQAPPRPERSSEASGRVRVDYVPPKAPRQRRKDFRGGDYVEFEEVK</sequence>
<name>A0A3S0QL80_9BACT</name>
<dbReference type="InterPro" id="IPR032272">
    <property type="entry name" value="DUF4834"/>
</dbReference>
<dbReference type="Proteomes" id="UP000282184">
    <property type="component" value="Unassembled WGS sequence"/>
</dbReference>
<dbReference type="EMBL" id="RXOF01000001">
    <property type="protein sequence ID" value="RTQ53577.1"/>
    <property type="molecule type" value="Genomic_DNA"/>
</dbReference>
<evidence type="ECO:0000256" key="2">
    <source>
        <dbReference type="SAM" id="Phobius"/>
    </source>
</evidence>
<evidence type="ECO:0000313" key="3">
    <source>
        <dbReference type="EMBL" id="RTQ53577.1"/>
    </source>
</evidence>